<evidence type="ECO:0000256" key="4">
    <source>
        <dbReference type="ARBA" id="ARBA00022630"/>
    </source>
</evidence>
<keyword evidence="4" id="KW-0285">Flavoprotein</keyword>
<dbReference type="EMBL" id="CAFBLS010000034">
    <property type="protein sequence ID" value="CAB4865255.1"/>
    <property type="molecule type" value="Genomic_DNA"/>
</dbReference>
<dbReference type="InterPro" id="IPR024932">
    <property type="entry name" value="ApbE"/>
</dbReference>
<evidence type="ECO:0000256" key="6">
    <source>
        <dbReference type="ARBA" id="ARBA00022723"/>
    </source>
</evidence>
<gene>
    <name evidence="11" type="ORF">UFOPK3402_00420</name>
</gene>
<accession>A0A6J7D8E8</accession>
<dbReference type="Gene3D" id="3.10.520.10">
    <property type="entry name" value="ApbE-like domains"/>
    <property type="match status" value="2"/>
</dbReference>
<evidence type="ECO:0000256" key="9">
    <source>
        <dbReference type="ARBA" id="ARBA00031306"/>
    </source>
</evidence>
<proteinExistence type="predicted"/>
<comment type="cofactor">
    <cofactor evidence="1">
        <name>Mg(2+)</name>
        <dbReference type="ChEBI" id="CHEBI:18420"/>
    </cofactor>
</comment>
<dbReference type="PANTHER" id="PTHR30040">
    <property type="entry name" value="THIAMINE BIOSYNTHESIS LIPOPROTEIN APBE"/>
    <property type="match status" value="1"/>
</dbReference>
<keyword evidence="5" id="KW-0808">Transferase</keyword>
<evidence type="ECO:0000256" key="10">
    <source>
        <dbReference type="ARBA" id="ARBA00048540"/>
    </source>
</evidence>
<dbReference type="SUPFAM" id="SSF143631">
    <property type="entry name" value="ApbE-like"/>
    <property type="match status" value="1"/>
</dbReference>
<dbReference type="Pfam" id="PF02424">
    <property type="entry name" value="ApbE"/>
    <property type="match status" value="2"/>
</dbReference>
<dbReference type="GO" id="GO:0016740">
    <property type="term" value="F:transferase activity"/>
    <property type="evidence" value="ECO:0007669"/>
    <property type="project" value="UniProtKB-KW"/>
</dbReference>
<sequence>MRTEHQVVDGWARGISGTAIRADRAVHVEHVWGTAVTINVCATAGREAAAIGAVEACTAMFAEVDLTFSTYRPQTEVSLYRAGLDRPGKQSREFDEVIRACSELREMTHGAFDPWSVPGGYDPSGYVKGWAAGRASATLLAAGFANHLVNAGGDICAHGNEVEGPGLGWPVGIVNPHRPSEIIEVVALRDSSMATSGRYERGDHVIDPTTGSPATGIDSATVVGPDAGIADALASAAMVRGPASLEWFADLGPQWSLHLVAGEVVHTFGAAFAGSAEPG</sequence>
<keyword evidence="6" id="KW-0479">Metal-binding</keyword>
<evidence type="ECO:0000256" key="3">
    <source>
        <dbReference type="ARBA" id="ARBA00016337"/>
    </source>
</evidence>
<dbReference type="GO" id="GO:0046872">
    <property type="term" value="F:metal ion binding"/>
    <property type="evidence" value="ECO:0007669"/>
    <property type="project" value="UniProtKB-KW"/>
</dbReference>
<reference evidence="11" key="1">
    <citation type="submission" date="2020-05" db="EMBL/GenBank/DDBJ databases">
        <authorList>
            <person name="Chiriac C."/>
            <person name="Salcher M."/>
            <person name="Ghai R."/>
            <person name="Kavagutti S V."/>
        </authorList>
    </citation>
    <scope>NUCLEOTIDE SEQUENCE</scope>
</reference>
<name>A0A6J7D8E8_9ZZZZ</name>
<organism evidence="11">
    <name type="scientific">freshwater metagenome</name>
    <dbReference type="NCBI Taxonomy" id="449393"/>
    <lineage>
        <taxon>unclassified sequences</taxon>
        <taxon>metagenomes</taxon>
        <taxon>ecological metagenomes</taxon>
    </lineage>
</organism>
<evidence type="ECO:0000256" key="2">
    <source>
        <dbReference type="ARBA" id="ARBA00011955"/>
    </source>
</evidence>
<dbReference type="EC" id="2.7.1.180" evidence="2"/>
<dbReference type="AlphaFoldDB" id="A0A6J7D8E8"/>
<comment type="catalytic activity">
    <reaction evidence="10">
        <text>L-threonyl-[protein] + FAD = FMN-L-threonyl-[protein] + AMP + H(+)</text>
        <dbReference type="Rhea" id="RHEA:36847"/>
        <dbReference type="Rhea" id="RHEA-COMP:11060"/>
        <dbReference type="Rhea" id="RHEA-COMP:11061"/>
        <dbReference type="ChEBI" id="CHEBI:15378"/>
        <dbReference type="ChEBI" id="CHEBI:30013"/>
        <dbReference type="ChEBI" id="CHEBI:57692"/>
        <dbReference type="ChEBI" id="CHEBI:74257"/>
        <dbReference type="ChEBI" id="CHEBI:456215"/>
        <dbReference type="EC" id="2.7.1.180"/>
    </reaction>
</comment>
<dbReference type="PANTHER" id="PTHR30040:SF2">
    <property type="entry name" value="FAD:PROTEIN FMN TRANSFERASE"/>
    <property type="match status" value="1"/>
</dbReference>
<evidence type="ECO:0000256" key="8">
    <source>
        <dbReference type="ARBA" id="ARBA00022842"/>
    </source>
</evidence>
<protein>
    <recommendedName>
        <fullName evidence="3">FAD:protein FMN transferase</fullName>
        <ecNumber evidence="2">2.7.1.180</ecNumber>
    </recommendedName>
    <alternativeName>
        <fullName evidence="9">Flavin transferase</fullName>
    </alternativeName>
</protein>
<evidence type="ECO:0000256" key="7">
    <source>
        <dbReference type="ARBA" id="ARBA00022827"/>
    </source>
</evidence>
<keyword evidence="8" id="KW-0460">Magnesium</keyword>
<keyword evidence="7" id="KW-0274">FAD</keyword>
<evidence type="ECO:0000256" key="1">
    <source>
        <dbReference type="ARBA" id="ARBA00001946"/>
    </source>
</evidence>
<evidence type="ECO:0000256" key="5">
    <source>
        <dbReference type="ARBA" id="ARBA00022679"/>
    </source>
</evidence>
<dbReference type="InterPro" id="IPR003374">
    <property type="entry name" value="ApbE-like_sf"/>
</dbReference>
<evidence type="ECO:0000313" key="11">
    <source>
        <dbReference type="EMBL" id="CAB4865255.1"/>
    </source>
</evidence>